<dbReference type="HOGENOM" id="CLU_109499_0_0_1"/>
<reference evidence="2" key="1">
    <citation type="submission" date="2014-02" db="EMBL/GenBank/DDBJ databases">
        <title>The Genome Sequence of Trichophyton rubrum (morphotype fischeri) CBS 288.86.</title>
        <authorList>
            <consortium name="The Broad Institute Genomics Platform"/>
            <person name="Cuomo C.A."/>
            <person name="White T.C."/>
            <person name="Graser Y."/>
            <person name="Martinez-Rossi N."/>
            <person name="Heitman J."/>
            <person name="Young S.K."/>
            <person name="Zeng Q."/>
            <person name="Gargeya S."/>
            <person name="Abouelleil A."/>
            <person name="Alvarado L."/>
            <person name="Chapman S.B."/>
            <person name="Gainer-Dewar J."/>
            <person name="Goldberg J."/>
            <person name="Griggs A."/>
            <person name="Gujja S."/>
            <person name="Hansen M."/>
            <person name="Howarth C."/>
            <person name="Imamovic A."/>
            <person name="Larimer J."/>
            <person name="Martinez D."/>
            <person name="Murphy C."/>
            <person name="Pearson M.D."/>
            <person name="Persinoti G."/>
            <person name="Poon T."/>
            <person name="Priest M."/>
            <person name="Roberts A.D."/>
            <person name="Saif S."/>
            <person name="Shea T.D."/>
            <person name="Sykes S.N."/>
            <person name="Wortman J."/>
            <person name="Nusbaum C."/>
            <person name="Birren B."/>
        </authorList>
    </citation>
    <scope>NUCLEOTIDE SEQUENCE [LARGE SCALE GENOMIC DNA]</scope>
    <source>
        <strain evidence="2">CBS 288.86</strain>
    </source>
</reference>
<protein>
    <submittedName>
        <fullName evidence="2">Uncharacterized protein</fullName>
    </submittedName>
</protein>
<feature type="chain" id="PRO_5001511130" evidence="1">
    <location>
        <begin position="25"/>
        <end position="220"/>
    </location>
</feature>
<accession>A0A022VZF3</accession>
<dbReference type="OrthoDB" id="4171649at2759"/>
<proteinExistence type="predicted"/>
<organism evidence="2">
    <name type="scientific">Trichophyton rubrum CBS 288.86</name>
    <dbReference type="NCBI Taxonomy" id="1215330"/>
    <lineage>
        <taxon>Eukaryota</taxon>
        <taxon>Fungi</taxon>
        <taxon>Dikarya</taxon>
        <taxon>Ascomycota</taxon>
        <taxon>Pezizomycotina</taxon>
        <taxon>Eurotiomycetes</taxon>
        <taxon>Eurotiomycetidae</taxon>
        <taxon>Onygenales</taxon>
        <taxon>Arthrodermataceae</taxon>
        <taxon>Trichophyton</taxon>
    </lineage>
</organism>
<dbReference type="AlphaFoldDB" id="A0A022VZF3"/>
<dbReference type="Proteomes" id="UP000023758">
    <property type="component" value="Unassembled WGS sequence"/>
</dbReference>
<name>A0A022VZF3_TRIRU</name>
<sequence length="220" mass="24954">MKKMRRYFLLTLLLLYLTVGATCSTSSDRSDFPQRVADVDFADSVAAYLRRNLDGNPLQNLIPKNFLYSISMDGQPVFGPQGQRRRAKRFSPSIKQSPIKNIISMESIILLLHVIGAAESAEQVTKLCETVNFKRITDNGLDGAMLESMICKRNDLEFYIPANSDAVKELLSTWYMGLWMQILYVAFAGHYPDLCKIFETKKMSIINMNGTFLEQILCSL</sequence>
<evidence type="ECO:0000313" key="2">
    <source>
        <dbReference type="EMBL" id="EZF51466.1"/>
    </source>
</evidence>
<gene>
    <name evidence="2" type="ORF">H103_05325</name>
</gene>
<feature type="signal peptide" evidence="1">
    <location>
        <begin position="1"/>
        <end position="24"/>
    </location>
</feature>
<keyword evidence="1" id="KW-0732">Signal</keyword>
<dbReference type="EMBL" id="KK207866">
    <property type="protein sequence ID" value="EZF51466.1"/>
    <property type="molecule type" value="Genomic_DNA"/>
</dbReference>
<evidence type="ECO:0000256" key="1">
    <source>
        <dbReference type="SAM" id="SignalP"/>
    </source>
</evidence>